<keyword evidence="1" id="KW-1133">Transmembrane helix</keyword>
<organism evidence="2 3">
    <name type="scientific">Geothermobacter ehrlichii</name>
    <dbReference type="NCBI Taxonomy" id="213224"/>
    <lineage>
        <taxon>Bacteria</taxon>
        <taxon>Pseudomonadati</taxon>
        <taxon>Thermodesulfobacteriota</taxon>
        <taxon>Desulfuromonadia</taxon>
        <taxon>Desulfuromonadales</taxon>
        <taxon>Geothermobacteraceae</taxon>
        <taxon>Geothermobacter</taxon>
    </lineage>
</organism>
<evidence type="ECO:0000313" key="3">
    <source>
        <dbReference type="Proteomes" id="UP000324159"/>
    </source>
</evidence>
<evidence type="ECO:0000256" key="1">
    <source>
        <dbReference type="SAM" id="Phobius"/>
    </source>
</evidence>
<feature type="transmembrane region" description="Helical" evidence="1">
    <location>
        <begin position="97"/>
        <end position="115"/>
    </location>
</feature>
<sequence length="230" mass="25940">MDWHIAQLVLWLIAGIVSFYFSIGNARVWTSIAVGFGLIVIGELLPQAVPYLPGVGVPRIEAMSYIVGTISILVMSHGFQEYYVFSRTLEFEGNKAVVYLATLGVVIASVIFVFINPLPDERTLEIIRVVENSNWVFLSLINIDLIRKIYANIKDSPISKGFIAFIVVFFFIFLWRGSELYIQVYHFTDPAVGELYPFRFQLSQICSDVGNFLAGISVGGTFFYLARLLR</sequence>
<name>A0A5D3WMT7_9BACT</name>
<gene>
    <name evidence="2" type="ORF">EDC39_10121</name>
</gene>
<keyword evidence="3" id="KW-1185">Reference proteome</keyword>
<comment type="caution">
    <text evidence="2">The sequence shown here is derived from an EMBL/GenBank/DDBJ whole genome shotgun (WGS) entry which is preliminary data.</text>
</comment>
<protein>
    <submittedName>
        <fullName evidence="2">Uncharacterized protein</fullName>
    </submittedName>
</protein>
<feature type="transmembrane region" description="Helical" evidence="1">
    <location>
        <begin position="162"/>
        <end position="182"/>
    </location>
</feature>
<feature type="transmembrane region" description="Helical" evidence="1">
    <location>
        <begin position="6"/>
        <end position="23"/>
    </location>
</feature>
<keyword evidence="1" id="KW-0472">Membrane</keyword>
<accession>A0A5D3WMT7</accession>
<feature type="transmembrane region" description="Helical" evidence="1">
    <location>
        <begin position="202"/>
        <end position="226"/>
    </location>
</feature>
<feature type="transmembrane region" description="Helical" evidence="1">
    <location>
        <begin position="28"/>
        <end position="45"/>
    </location>
</feature>
<evidence type="ECO:0000313" key="2">
    <source>
        <dbReference type="EMBL" id="TYO99861.1"/>
    </source>
</evidence>
<reference evidence="2 3" key="1">
    <citation type="submission" date="2019-07" db="EMBL/GenBank/DDBJ databases">
        <title>Genomic Encyclopedia of Type Strains, Phase IV (KMG-IV): sequencing the most valuable type-strain genomes for metagenomic binning, comparative biology and taxonomic classification.</title>
        <authorList>
            <person name="Goeker M."/>
        </authorList>
    </citation>
    <scope>NUCLEOTIDE SEQUENCE [LARGE SCALE GENOMIC DNA]</scope>
    <source>
        <strain evidence="2 3">SS015</strain>
    </source>
</reference>
<keyword evidence="1" id="KW-0812">Transmembrane</keyword>
<dbReference type="Proteomes" id="UP000324159">
    <property type="component" value="Unassembled WGS sequence"/>
</dbReference>
<dbReference type="RefSeq" id="WP_148894070.1">
    <property type="nucleotide sequence ID" value="NZ_VNIB01000001.1"/>
</dbReference>
<dbReference type="EMBL" id="VNIB01000001">
    <property type="protein sequence ID" value="TYO99861.1"/>
    <property type="molecule type" value="Genomic_DNA"/>
</dbReference>
<feature type="transmembrane region" description="Helical" evidence="1">
    <location>
        <begin position="65"/>
        <end position="85"/>
    </location>
</feature>
<dbReference type="OrthoDB" id="5393251at2"/>
<dbReference type="AlphaFoldDB" id="A0A5D3WMT7"/>
<proteinExistence type="predicted"/>